<sequence length="91" mass="11083">MSKKEVYRLKENSMLVDECVLNAWYESLKKRAKVDFNILNNFPPESVFKQEEDKMKIKLVIQKTREIINIYVELFEKFKKSLSKEDWENLY</sequence>
<evidence type="ECO:0000313" key="1">
    <source>
        <dbReference type="EMBL" id="KKN53351.1"/>
    </source>
</evidence>
<comment type="caution">
    <text evidence="1">The sequence shown here is derived from an EMBL/GenBank/DDBJ whole genome shotgun (WGS) entry which is preliminary data.</text>
</comment>
<gene>
    <name evidence="1" type="ORF">LCGC14_0603210</name>
</gene>
<protein>
    <submittedName>
        <fullName evidence="1">Uncharacterized protein</fullName>
    </submittedName>
</protein>
<dbReference type="EMBL" id="LAZR01000975">
    <property type="protein sequence ID" value="KKN53351.1"/>
    <property type="molecule type" value="Genomic_DNA"/>
</dbReference>
<reference evidence="1" key="1">
    <citation type="journal article" date="2015" name="Nature">
        <title>Complex archaea that bridge the gap between prokaryotes and eukaryotes.</title>
        <authorList>
            <person name="Spang A."/>
            <person name="Saw J.H."/>
            <person name="Jorgensen S.L."/>
            <person name="Zaremba-Niedzwiedzka K."/>
            <person name="Martijn J."/>
            <person name="Lind A.E."/>
            <person name="van Eijk R."/>
            <person name="Schleper C."/>
            <person name="Guy L."/>
            <person name="Ettema T.J."/>
        </authorList>
    </citation>
    <scope>NUCLEOTIDE SEQUENCE</scope>
</reference>
<organism evidence="1">
    <name type="scientific">marine sediment metagenome</name>
    <dbReference type="NCBI Taxonomy" id="412755"/>
    <lineage>
        <taxon>unclassified sequences</taxon>
        <taxon>metagenomes</taxon>
        <taxon>ecological metagenomes</taxon>
    </lineage>
</organism>
<dbReference type="AlphaFoldDB" id="A0A0F9TW31"/>
<proteinExistence type="predicted"/>
<accession>A0A0F9TW31</accession>
<name>A0A0F9TW31_9ZZZZ</name>